<dbReference type="EMBL" id="JACIJP010000004">
    <property type="protein sequence ID" value="MBB6124921.1"/>
    <property type="molecule type" value="Genomic_DNA"/>
</dbReference>
<dbReference type="GO" id="GO:0003677">
    <property type="term" value="F:DNA binding"/>
    <property type="evidence" value="ECO:0007669"/>
    <property type="project" value="UniProtKB-KW"/>
</dbReference>
<evidence type="ECO:0000313" key="1">
    <source>
        <dbReference type="EMBL" id="MBB6124921.1"/>
    </source>
</evidence>
<dbReference type="SUPFAM" id="SSF46785">
    <property type="entry name" value="Winged helix' DNA-binding domain"/>
    <property type="match status" value="1"/>
</dbReference>
<keyword evidence="1" id="KW-0238">DNA-binding</keyword>
<comment type="caution">
    <text evidence="1">The sequence shown here is derived from an EMBL/GenBank/DDBJ whole genome shotgun (WGS) entry which is preliminary data.</text>
</comment>
<reference evidence="1 2" key="1">
    <citation type="submission" date="2020-08" db="EMBL/GenBank/DDBJ databases">
        <title>Genomic Encyclopedia of Type Strains, Phase IV (KMG-IV): sequencing the most valuable type-strain genomes for metagenomic binning, comparative biology and taxonomic classification.</title>
        <authorList>
            <person name="Goeker M."/>
        </authorList>
    </citation>
    <scope>NUCLEOTIDE SEQUENCE [LARGE SCALE GENOMIC DNA]</scope>
    <source>
        <strain evidence="1 2">DSM 102255</strain>
    </source>
</reference>
<dbReference type="InterPro" id="IPR036388">
    <property type="entry name" value="WH-like_DNA-bd_sf"/>
</dbReference>
<evidence type="ECO:0000313" key="2">
    <source>
        <dbReference type="Proteomes" id="UP000552700"/>
    </source>
</evidence>
<proteinExistence type="predicted"/>
<dbReference type="AlphaFoldDB" id="A0A841J9U7"/>
<gene>
    <name evidence="1" type="ORF">FHS92_002674</name>
</gene>
<dbReference type="InterPro" id="IPR036390">
    <property type="entry name" value="WH_DNA-bd_sf"/>
</dbReference>
<sequence length="75" mass="8020">MTSNSTAKSPLSGKLRRVLALLAREEGASVAELIEATGWLPHTAPAALSGLRKKGYAITKPKVDDVTRYRITVDA</sequence>
<dbReference type="Gene3D" id="1.10.10.10">
    <property type="entry name" value="Winged helix-like DNA-binding domain superfamily/Winged helix DNA-binding domain"/>
    <property type="match status" value="1"/>
</dbReference>
<accession>A0A841J9U7</accession>
<name>A0A841J9U7_9SPHN</name>
<dbReference type="Pfam" id="PF11994">
    <property type="entry name" value="DUF3489"/>
    <property type="match status" value="1"/>
</dbReference>
<organism evidence="1 2">
    <name type="scientific">Sphingobium subterraneum</name>
    <dbReference type="NCBI Taxonomy" id="627688"/>
    <lineage>
        <taxon>Bacteria</taxon>
        <taxon>Pseudomonadati</taxon>
        <taxon>Pseudomonadota</taxon>
        <taxon>Alphaproteobacteria</taxon>
        <taxon>Sphingomonadales</taxon>
        <taxon>Sphingomonadaceae</taxon>
        <taxon>Sphingobium</taxon>
    </lineage>
</organism>
<dbReference type="InterPro" id="IPR021880">
    <property type="entry name" value="DUF3489"/>
</dbReference>
<keyword evidence="2" id="KW-1185">Reference proteome</keyword>
<protein>
    <submittedName>
        <fullName evidence="1">DNA-binding MarR family transcriptional regulator</fullName>
    </submittedName>
</protein>
<dbReference type="Proteomes" id="UP000552700">
    <property type="component" value="Unassembled WGS sequence"/>
</dbReference>